<sequence length="37" mass="4135">GANWVDEPVVRDKNLITSRKPSDLPKFNKAIIEALKA</sequence>
<proteinExistence type="predicted"/>
<evidence type="ECO:0000313" key="2">
    <source>
        <dbReference type="EMBL" id="GAJ09146.1"/>
    </source>
</evidence>
<dbReference type="SUPFAM" id="SSF52317">
    <property type="entry name" value="Class I glutamine amidotransferase-like"/>
    <property type="match status" value="1"/>
</dbReference>
<organism evidence="2">
    <name type="scientific">marine sediment metagenome</name>
    <dbReference type="NCBI Taxonomy" id="412755"/>
    <lineage>
        <taxon>unclassified sequences</taxon>
        <taxon>metagenomes</taxon>
        <taxon>ecological metagenomes</taxon>
    </lineage>
</organism>
<dbReference type="Gene3D" id="3.40.50.880">
    <property type="match status" value="1"/>
</dbReference>
<protein>
    <recommendedName>
        <fullName evidence="1">DJ-1/PfpI domain-containing protein</fullName>
    </recommendedName>
</protein>
<dbReference type="EMBL" id="BARW01028092">
    <property type="protein sequence ID" value="GAJ09146.1"/>
    <property type="molecule type" value="Genomic_DNA"/>
</dbReference>
<name>X1V8L1_9ZZZZ</name>
<comment type="caution">
    <text evidence="2">The sequence shown here is derived from an EMBL/GenBank/DDBJ whole genome shotgun (WGS) entry which is preliminary data.</text>
</comment>
<evidence type="ECO:0000259" key="1">
    <source>
        <dbReference type="Pfam" id="PF01965"/>
    </source>
</evidence>
<gene>
    <name evidence="2" type="ORF">S12H4_45434</name>
</gene>
<dbReference type="Pfam" id="PF01965">
    <property type="entry name" value="DJ-1_PfpI"/>
    <property type="match status" value="1"/>
</dbReference>
<reference evidence="2" key="1">
    <citation type="journal article" date="2014" name="Front. Microbiol.">
        <title>High frequency of phylogenetically diverse reductive dehalogenase-homologous genes in deep subseafloor sedimentary metagenomes.</title>
        <authorList>
            <person name="Kawai M."/>
            <person name="Futagami T."/>
            <person name="Toyoda A."/>
            <person name="Takaki Y."/>
            <person name="Nishi S."/>
            <person name="Hori S."/>
            <person name="Arai W."/>
            <person name="Tsubouchi T."/>
            <person name="Morono Y."/>
            <person name="Uchiyama I."/>
            <person name="Ito T."/>
            <person name="Fujiyama A."/>
            <person name="Inagaki F."/>
            <person name="Takami H."/>
        </authorList>
    </citation>
    <scope>NUCLEOTIDE SEQUENCE</scope>
    <source>
        <strain evidence="2">Expedition CK06-06</strain>
    </source>
</reference>
<accession>X1V8L1</accession>
<dbReference type="AlphaFoldDB" id="X1V8L1"/>
<dbReference type="InterPro" id="IPR029062">
    <property type="entry name" value="Class_I_gatase-like"/>
</dbReference>
<feature type="domain" description="DJ-1/PfpI" evidence="1">
    <location>
        <begin position="1"/>
        <end position="33"/>
    </location>
</feature>
<dbReference type="InterPro" id="IPR002818">
    <property type="entry name" value="DJ-1/PfpI"/>
</dbReference>
<feature type="non-terminal residue" evidence="2">
    <location>
        <position position="1"/>
    </location>
</feature>